<feature type="transmembrane region" description="Helical" evidence="3">
    <location>
        <begin position="298"/>
        <end position="316"/>
    </location>
</feature>
<dbReference type="EMBL" id="QXGH01000020">
    <property type="protein sequence ID" value="RHW25980.1"/>
    <property type="molecule type" value="Genomic_DNA"/>
</dbReference>
<comment type="caution">
    <text evidence="6">The sequence shown here is derived from an EMBL/GenBank/DDBJ whole genome shotgun (WGS) entry which is preliminary data.</text>
</comment>
<name>A0A417Y008_9ACTN</name>
<organism evidence="6 7">
    <name type="scientific">Nocardioides immobilis</name>
    <dbReference type="NCBI Taxonomy" id="2049295"/>
    <lineage>
        <taxon>Bacteria</taxon>
        <taxon>Bacillati</taxon>
        <taxon>Actinomycetota</taxon>
        <taxon>Actinomycetes</taxon>
        <taxon>Propionibacteriales</taxon>
        <taxon>Nocardioidaceae</taxon>
        <taxon>Nocardioides</taxon>
    </lineage>
</organism>
<feature type="signal peptide" evidence="4">
    <location>
        <begin position="1"/>
        <end position="27"/>
    </location>
</feature>
<feature type="domain" description="DUF4349" evidence="5">
    <location>
        <begin position="99"/>
        <end position="310"/>
    </location>
</feature>
<keyword evidence="3" id="KW-0472">Membrane</keyword>
<dbReference type="Proteomes" id="UP000283644">
    <property type="component" value="Unassembled WGS sequence"/>
</dbReference>
<evidence type="ECO:0000256" key="4">
    <source>
        <dbReference type="SAM" id="SignalP"/>
    </source>
</evidence>
<evidence type="ECO:0000313" key="7">
    <source>
        <dbReference type="Proteomes" id="UP000283644"/>
    </source>
</evidence>
<dbReference type="AlphaFoldDB" id="A0A417Y008"/>
<dbReference type="RefSeq" id="WP_118926392.1">
    <property type="nucleotide sequence ID" value="NZ_QXGH01000020.1"/>
</dbReference>
<dbReference type="InterPro" id="IPR025645">
    <property type="entry name" value="DUF4349"/>
</dbReference>
<evidence type="ECO:0000256" key="1">
    <source>
        <dbReference type="SAM" id="Coils"/>
    </source>
</evidence>
<dbReference type="OrthoDB" id="186919at2"/>
<protein>
    <submittedName>
        <fullName evidence="6">DUF4349 domain-containing protein</fullName>
    </submittedName>
</protein>
<feature type="chain" id="PRO_5039275243" evidence="4">
    <location>
        <begin position="28"/>
        <end position="335"/>
    </location>
</feature>
<dbReference type="Pfam" id="PF14257">
    <property type="entry name" value="DUF4349"/>
    <property type="match status" value="1"/>
</dbReference>
<sequence>MRPAARRRTPVLLSFVAVLLAVLLAAAACSSAGSDDDGGVNPASDAAEREVPADAPAMTEGRDGVAERSIGDNAPLDSADQLSVALDAAGRPDDGATDRKIIAKGNVSLESDDVEAAVVDVQKISDRYFGEITERETTTNDDGDVKTARLLLRIPVADFDKAFLALQEVADLETANTGKEDVTTQVIDTQVRIRAQRRSLARVEALLDRAQSISDIVRIEGQLTRRQADLESLERRLSYLSNQTSMSTISVNISLPPPAKEREKKEEPEEAGFLAGLEDGWKALKSFGTDTATITGKALPFAGVLLVIGAPLFLVLRRLRRGDDDAPAPAAPADA</sequence>
<dbReference type="PROSITE" id="PS51257">
    <property type="entry name" value="PROKAR_LIPOPROTEIN"/>
    <property type="match status" value="1"/>
</dbReference>
<evidence type="ECO:0000256" key="3">
    <source>
        <dbReference type="SAM" id="Phobius"/>
    </source>
</evidence>
<proteinExistence type="predicted"/>
<feature type="compositionally biased region" description="Basic and acidic residues" evidence="2">
    <location>
        <begin position="60"/>
        <end position="70"/>
    </location>
</feature>
<evidence type="ECO:0000259" key="5">
    <source>
        <dbReference type="Pfam" id="PF14257"/>
    </source>
</evidence>
<keyword evidence="3" id="KW-0812">Transmembrane</keyword>
<feature type="region of interest" description="Disordered" evidence="2">
    <location>
        <begin position="31"/>
        <end position="76"/>
    </location>
</feature>
<keyword evidence="1" id="KW-0175">Coiled coil</keyword>
<gene>
    <name evidence="6" type="ORF">D0Z08_16765</name>
</gene>
<keyword evidence="4" id="KW-0732">Signal</keyword>
<feature type="region of interest" description="Disordered" evidence="2">
    <location>
        <begin position="251"/>
        <end position="270"/>
    </location>
</feature>
<keyword evidence="3" id="KW-1133">Transmembrane helix</keyword>
<evidence type="ECO:0000313" key="6">
    <source>
        <dbReference type="EMBL" id="RHW25980.1"/>
    </source>
</evidence>
<accession>A0A417Y008</accession>
<reference evidence="6 7" key="1">
    <citation type="submission" date="2018-09" db="EMBL/GenBank/DDBJ databases">
        <title>Genome sequencing of Nocardioides immobilis CCTCC AB 2017083 for comparison to Nocardioides silvaticus.</title>
        <authorList>
            <person name="Li C."/>
            <person name="Wang G."/>
        </authorList>
    </citation>
    <scope>NUCLEOTIDE SEQUENCE [LARGE SCALE GENOMIC DNA]</scope>
    <source>
        <strain evidence="6 7">CCTCC AB 2017083</strain>
    </source>
</reference>
<keyword evidence="7" id="KW-1185">Reference proteome</keyword>
<feature type="coiled-coil region" evidence="1">
    <location>
        <begin position="216"/>
        <end position="243"/>
    </location>
</feature>
<evidence type="ECO:0000256" key="2">
    <source>
        <dbReference type="SAM" id="MobiDB-lite"/>
    </source>
</evidence>